<name>A0AA38IDJ0_9CUCU</name>
<feature type="transmembrane region" description="Helical" evidence="10">
    <location>
        <begin position="107"/>
        <end position="128"/>
    </location>
</feature>
<evidence type="ECO:0000256" key="2">
    <source>
        <dbReference type="ARBA" id="ARBA00022475"/>
    </source>
</evidence>
<keyword evidence="5" id="KW-0552">Olfaction</keyword>
<comment type="caution">
    <text evidence="11">The sequence shown here is derived from an EMBL/GenBank/DDBJ whole genome shotgun (WGS) entry which is preliminary data.</text>
</comment>
<dbReference type="PANTHER" id="PTHR21137:SF35">
    <property type="entry name" value="ODORANT RECEPTOR 19A-RELATED"/>
    <property type="match status" value="1"/>
</dbReference>
<evidence type="ECO:0000313" key="12">
    <source>
        <dbReference type="Proteomes" id="UP001168821"/>
    </source>
</evidence>
<evidence type="ECO:0000256" key="5">
    <source>
        <dbReference type="ARBA" id="ARBA00022725"/>
    </source>
</evidence>
<dbReference type="GO" id="GO:0007165">
    <property type="term" value="P:signal transduction"/>
    <property type="evidence" value="ECO:0007669"/>
    <property type="project" value="UniProtKB-KW"/>
</dbReference>
<gene>
    <name evidence="11" type="ORF">Zmor_015025</name>
</gene>
<evidence type="ECO:0000256" key="7">
    <source>
        <dbReference type="ARBA" id="ARBA00023136"/>
    </source>
</evidence>
<evidence type="ECO:0000256" key="1">
    <source>
        <dbReference type="ARBA" id="ARBA00004651"/>
    </source>
</evidence>
<keyword evidence="3" id="KW-0716">Sensory transduction</keyword>
<dbReference type="Proteomes" id="UP001168821">
    <property type="component" value="Unassembled WGS sequence"/>
</dbReference>
<evidence type="ECO:0000256" key="10">
    <source>
        <dbReference type="SAM" id="Phobius"/>
    </source>
</evidence>
<keyword evidence="7 10" id="KW-0472">Membrane</keyword>
<keyword evidence="8" id="KW-0675">Receptor</keyword>
<evidence type="ECO:0000256" key="3">
    <source>
        <dbReference type="ARBA" id="ARBA00022606"/>
    </source>
</evidence>
<keyword evidence="4 10" id="KW-0812">Transmembrane</keyword>
<reference evidence="11" key="1">
    <citation type="journal article" date="2023" name="G3 (Bethesda)">
        <title>Whole genome assemblies of Zophobas morio and Tenebrio molitor.</title>
        <authorList>
            <person name="Kaur S."/>
            <person name="Stinson S.A."/>
            <person name="diCenzo G.C."/>
        </authorList>
    </citation>
    <scope>NUCLEOTIDE SEQUENCE</scope>
    <source>
        <strain evidence="11">QUZm001</strain>
    </source>
</reference>
<evidence type="ECO:0000256" key="4">
    <source>
        <dbReference type="ARBA" id="ARBA00022692"/>
    </source>
</evidence>
<protein>
    <submittedName>
        <fullName evidence="11">Uncharacterized protein</fullName>
    </submittedName>
</protein>
<dbReference type="AlphaFoldDB" id="A0AA38IDJ0"/>
<evidence type="ECO:0000256" key="9">
    <source>
        <dbReference type="ARBA" id="ARBA00023224"/>
    </source>
</evidence>
<dbReference type="GO" id="GO:0005549">
    <property type="term" value="F:odorant binding"/>
    <property type="evidence" value="ECO:0007669"/>
    <property type="project" value="InterPro"/>
</dbReference>
<organism evidence="11 12">
    <name type="scientific">Zophobas morio</name>
    <dbReference type="NCBI Taxonomy" id="2755281"/>
    <lineage>
        <taxon>Eukaryota</taxon>
        <taxon>Metazoa</taxon>
        <taxon>Ecdysozoa</taxon>
        <taxon>Arthropoda</taxon>
        <taxon>Hexapoda</taxon>
        <taxon>Insecta</taxon>
        <taxon>Pterygota</taxon>
        <taxon>Neoptera</taxon>
        <taxon>Endopterygota</taxon>
        <taxon>Coleoptera</taxon>
        <taxon>Polyphaga</taxon>
        <taxon>Cucujiformia</taxon>
        <taxon>Tenebrionidae</taxon>
        <taxon>Zophobas</taxon>
    </lineage>
</organism>
<sequence length="209" mass="24086">MVTLTNLIAYYTYHSKSQLYLLADVISYATNDFVGVLDGDLICNNQYQEIVRRREKFIIKRHIELLRLLGIANKLTVQLLLWMSLAFIGMLLSVLSSAFFVEADYSFWYYFRHVVLVLTALLTGVLLIQCGQEIESESQAILSNFLNIRWTSFNRSNRKTALIALTVAQNPIKLQFTQKVSINYAFGLRIVRTLFSFAAIFSKVKNYDI</sequence>
<accession>A0AA38IDJ0</accession>
<keyword evidence="2" id="KW-1003">Cell membrane</keyword>
<keyword evidence="12" id="KW-1185">Reference proteome</keyword>
<dbReference type="PANTHER" id="PTHR21137">
    <property type="entry name" value="ODORANT RECEPTOR"/>
    <property type="match status" value="1"/>
</dbReference>
<comment type="subcellular location">
    <subcellularLocation>
        <location evidence="1">Cell membrane</location>
        <topology evidence="1">Multi-pass membrane protein</topology>
    </subcellularLocation>
</comment>
<dbReference type="Pfam" id="PF02949">
    <property type="entry name" value="7tm_6"/>
    <property type="match status" value="1"/>
</dbReference>
<keyword evidence="6 10" id="KW-1133">Transmembrane helix</keyword>
<dbReference type="InterPro" id="IPR004117">
    <property type="entry name" value="7tm6_olfct_rcpt"/>
</dbReference>
<evidence type="ECO:0000256" key="8">
    <source>
        <dbReference type="ARBA" id="ARBA00023170"/>
    </source>
</evidence>
<keyword evidence="9" id="KW-0807">Transducer</keyword>
<dbReference type="GO" id="GO:0004984">
    <property type="term" value="F:olfactory receptor activity"/>
    <property type="evidence" value="ECO:0007669"/>
    <property type="project" value="InterPro"/>
</dbReference>
<dbReference type="EMBL" id="JALNTZ010000004">
    <property type="protein sequence ID" value="KAJ3655918.1"/>
    <property type="molecule type" value="Genomic_DNA"/>
</dbReference>
<proteinExistence type="predicted"/>
<evidence type="ECO:0000256" key="6">
    <source>
        <dbReference type="ARBA" id="ARBA00022989"/>
    </source>
</evidence>
<feature type="transmembrane region" description="Helical" evidence="10">
    <location>
        <begin position="79"/>
        <end position="101"/>
    </location>
</feature>
<dbReference type="GO" id="GO:0005886">
    <property type="term" value="C:plasma membrane"/>
    <property type="evidence" value="ECO:0007669"/>
    <property type="project" value="UniProtKB-SubCell"/>
</dbReference>
<evidence type="ECO:0000313" key="11">
    <source>
        <dbReference type="EMBL" id="KAJ3655918.1"/>
    </source>
</evidence>